<keyword evidence="2" id="KW-1185">Reference proteome</keyword>
<proteinExistence type="predicted"/>
<protein>
    <submittedName>
        <fullName evidence="1">Uncharacterized protein</fullName>
    </submittedName>
</protein>
<comment type="caution">
    <text evidence="1">The sequence shown here is derived from an EMBL/GenBank/DDBJ whole genome shotgun (WGS) entry which is preliminary data.</text>
</comment>
<accession>A0ACB7X2S3</accession>
<dbReference type="EMBL" id="CM037152">
    <property type="protein sequence ID" value="KAH7835043.1"/>
    <property type="molecule type" value="Genomic_DNA"/>
</dbReference>
<gene>
    <name evidence="1" type="ORF">Vadar_022324</name>
</gene>
<name>A0ACB7X2S3_9ERIC</name>
<sequence length="568" mass="63989">MKEAAELRRQAEKEGVNAYLRKPNFRGRPNSRFLTATVLGVQQSNRAVEVNEMWRVRQKEIELDDKLKGRSRDNSSSDRSNRDSDDSQRHTNKRHSCGERSASVPCSSSKRVIEDIENHYSREDEGLKDDEIDEFLHSRVKRGRGAVGSRMDEAGPYLSPVPHSKEKLLESLDEGENERWERCVILGPEKPSSLKPCDSSEEESFQDKRKKADRVASSKRHSRKHKSKEKSRDKKKKKKREEKRHKHRKVAISYSIGLQQDSVLGFSLPPDLIRSSAIDDPRILTIIPTPSSSTSLHPIVRIRLAVTKINMSRRPSRRFGDGGHIPFMGSLHPKARPSPLLSVGLVVVGTFLIVGYLYSGSGGSSSQDAVSKLEGGVVCTLEVQKSLPILKKAYGDSMRKVLHVGPDTCSVVSTLLKEEDTEAWGVEPYDLEDADSNCKNLVRRGIVRLADIKFPLPYQSKSFSLVIVSDALDYLSPKYLNRSLPELARVSSEGFVVFAGYPGQPRAKVAELSKFGRPAKLRSSSWWIRYFVQTSLEENEAATKKFEQAATKRSYKPACQVFHLKSYH</sequence>
<evidence type="ECO:0000313" key="2">
    <source>
        <dbReference type="Proteomes" id="UP000828048"/>
    </source>
</evidence>
<reference evidence="1 2" key="1">
    <citation type="journal article" date="2021" name="Hortic Res">
        <title>High-quality reference genome and annotation aids understanding of berry development for evergreen blueberry (Vaccinium darrowii).</title>
        <authorList>
            <person name="Yu J."/>
            <person name="Hulse-Kemp A.M."/>
            <person name="Babiker E."/>
            <person name="Staton M."/>
        </authorList>
    </citation>
    <scope>NUCLEOTIDE SEQUENCE [LARGE SCALE GENOMIC DNA]</scope>
    <source>
        <strain evidence="2">cv. NJ 8807/NJ 8810</strain>
        <tissue evidence="1">Young leaf</tissue>
    </source>
</reference>
<dbReference type="Proteomes" id="UP000828048">
    <property type="component" value="Chromosome 2"/>
</dbReference>
<organism evidence="1 2">
    <name type="scientific">Vaccinium darrowii</name>
    <dbReference type="NCBI Taxonomy" id="229202"/>
    <lineage>
        <taxon>Eukaryota</taxon>
        <taxon>Viridiplantae</taxon>
        <taxon>Streptophyta</taxon>
        <taxon>Embryophyta</taxon>
        <taxon>Tracheophyta</taxon>
        <taxon>Spermatophyta</taxon>
        <taxon>Magnoliopsida</taxon>
        <taxon>eudicotyledons</taxon>
        <taxon>Gunneridae</taxon>
        <taxon>Pentapetalae</taxon>
        <taxon>asterids</taxon>
        <taxon>Ericales</taxon>
        <taxon>Ericaceae</taxon>
        <taxon>Vaccinioideae</taxon>
        <taxon>Vaccinieae</taxon>
        <taxon>Vaccinium</taxon>
    </lineage>
</organism>
<evidence type="ECO:0000313" key="1">
    <source>
        <dbReference type="EMBL" id="KAH7835043.1"/>
    </source>
</evidence>